<feature type="region of interest" description="Disordered" evidence="1">
    <location>
        <begin position="94"/>
        <end position="115"/>
    </location>
</feature>
<dbReference type="AlphaFoldDB" id="A0A4P9W763"/>
<sequence length="234" mass="24384">MSVGELGPGTVVAGRADPAERRPTFTGIGRELIQHHPNDGLFITVHPAALNKGNDDRGNTGIDFGKGEVTGGGLGRSVDGCSVRGVKSSRHRVAVRGSSESIARRGGEGMGGNDYPSAVVPAVPVDRFGLPFARCDEDEGEVVSRTHVIALDVCGKDYARVSGARVSGANPAVGTGRSALDNVKEPIRAAYGGRRRRRLCKSMLPQAGSADSAQMVVLELLGLSVVTLFVQVQA</sequence>
<evidence type="ECO:0000256" key="1">
    <source>
        <dbReference type="SAM" id="MobiDB-lite"/>
    </source>
</evidence>
<evidence type="ECO:0000313" key="3">
    <source>
        <dbReference type="Proteomes" id="UP000269721"/>
    </source>
</evidence>
<dbReference type="Proteomes" id="UP000269721">
    <property type="component" value="Unassembled WGS sequence"/>
</dbReference>
<organism evidence="2 3">
    <name type="scientific">Blyttiomyces helicus</name>
    <dbReference type="NCBI Taxonomy" id="388810"/>
    <lineage>
        <taxon>Eukaryota</taxon>
        <taxon>Fungi</taxon>
        <taxon>Fungi incertae sedis</taxon>
        <taxon>Chytridiomycota</taxon>
        <taxon>Chytridiomycota incertae sedis</taxon>
        <taxon>Chytridiomycetes</taxon>
        <taxon>Chytridiomycetes incertae sedis</taxon>
        <taxon>Blyttiomyces</taxon>
    </lineage>
</organism>
<feature type="region of interest" description="Disordered" evidence="1">
    <location>
        <begin position="1"/>
        <end position="22"/>
    </location>
</feature>
<gene>
    <name evidence="2" type="ORF">BDK51DRAFT_50082</name>
</gene>
<name>A0A4P9W763_9FUNG</name>
<protein>
    <submittedName>
        <fullName evidence="2">Uncharacterized protein</fullName>
    </submittedName>
</protein>
<keyword evidence="3" id="KW-1185">Reference proteome</keyword>
<evidence type="ECO:0000313" key="2">
    <source>
        <dbReference type="EMBL" id="RKO85986.1"/>
    </source>
</evidence>
<dbReference type="EMBL" id="KZ998573">
    <property type="protein sequence ID" value="RKO85986.1"/>
    <property type="molecule type" value="Genomic_DNA"/>
</dbReference>
<accession>A0A4P9W763</accession>
<reference evidence="3" key="1">
    <citation type="journal article" date="2018" name="Nat. Microbiol.">
        <title>Leveraging single-cell genomics to expand the fungal tree of life.</title>
        <authorList>
            <person name="Ahrendt S.R."/>
            <person name="Quandt C.A."/>
            <person name="Ciobanu D."/>
            <person name="Clum A."/>
            <person name="Salamov A."/>
            <person name="Andreopoulos B."/>
            <person name="Cheng J.F."/>
            <person name="Woyke T."/>
            <person name="Pelin A."/>
            <person name="Henrissat B."/>
            <person name="Reynolds N.K."/>
            <person name="Benny G.L."/>
            <person name="Smith M.E."/>
            <person name="James T.Y."/>
            <person name="Grigoriev I.V."/>
        </authorList>
    </citation>
    <scope>NUCLEOTIDE SEQUENCE [LARGE SCALE GENOMIC DNA]</scope>
</reference>
<proteinExistence type="predicted"/>